<name>A0A821YQ73_9BILA</name>
<evidence type="ECO:0000256" key="6">
    <source>
        <dbReference type="RuleBase" id="RU361228"/>
    </source>
</evidence>
<comment type="caution">
    <text evidence="7">The sequence shown here is derived from an EMBL/GenBank/DDBJ whole genome shotgun (WGS) entry which is preliminary data.</text>
</comment>
<comment type="catalytic activity">
    <reaction evidence="5 6">
        <text>L-arginyl-[protein] + NAD(+) = N(omega)-(ADP-D-ribosyl)-L-arginyl-[protein] + nicotinamide + H(+)</text>
        <dbReference type="Rhea" id="RHEA:19149"/>
        <dbReference type="Rhea" id="RHEA-COMP:10532"/>
        <dbReference type="Rhea" id="RHEA-COMP:15087"/>
        <dbReference type="ChEBI" id="CHEBI:15378"/>
        <dbReference type="ChEBI" id="CHEBI:17154"/>
        <dbReference type="ChEBI" id="CHEBI:29965"/>
        <dbReference type="ChEBI" id="CHEBI:57540"/>
        <dbReference type="ChEBI" id="CHEBI:142554"/>
        <dbReference type="EC" id="2.4.2.31"/>
    </reaction>
</comment>
<evidence type="ECO:0000256" key="4">
    <source>
        <dbReference type="ARBA" id="ARBA00022695"/>
    </source>
</evidence>
<dbReference type="AlphaFoldDB" id="A0A821YQ73"/>
<dbReference type="SUPFAM" id="SSF56399">
    <property type="entry name" value="ADP-ribosylation"/>
    <property type="match status" value="1"/>
</dbReference>
<comment type="similarity">
    <text evidence="1 6">Belongs to the Arg-specific ADP-ribosyltransferase family.</text>
</comment>
<reference evidence="7" key="1">
    <citation type="submission" date="2021-02" db="EMBL/GenBank/DDBJ databases">
        <authorList>
            <person name="Nowell W R."/>
        </authorList>
    </citation>
    <scope>NUCLEOTIDE SEQUENCE</scope>
</reference>
<keyword evidence="4" id="KW-0548">Nucleotidyltransferase</keyword>
<evidence type="ECO:0000256" key="1">
    <source>
        <dbReference type="ARBA" id="ARBA00009558"/>
    </source>
</evidence>
<evidence type="ECO:0000256" key="3">
    <source>
        <dbReference type="ARBA" id="ARBA00022679"/>
    </source>
</evidence>
<protein>
    <recommendedName>
        <fullName evidence="6">NAD(P)(+)--arginine ADP-ribosyltransferase</fullName>
        <ecNumber evidence="6">2.4.2.31</ecNumber>
    </recommendedName>
    <alternativeName>
        <fullName evidence="6">Mono(ADP-ribosyl)transferase</fullName>
    </alternativeName>
</protein>
<dbReference type="Gene3D" id="3.90.176.10">
    <property type="entry name" value="Toxin ADP-ribosyltransferase, Chain A, domain 1"/>
    <property type="match status" value="1"/>
</dbReference>
<dbReference type="GO" id="GO:0016779">
    <property type="term" value="F:nucleotidyltransferase activity"/>
    <property type="evidence" value="ECO:0007669"/>
    <property type="project" value="UniProtKB-KW"/>
</dbReference>
<sequence>SGEYGWVSPFIIEVRKDLNLEADALPSKTPSLIPMIVEKAAQGIILEGKLIEKECDAEELATLLREKQNEKMKTVWELCAYFYSLESFLYKALNDTMRLVGDKQHEQDWRSKVRTLGPFCLLLWDNPFNKKLTTGKTIYRGANLTEEQINAYREMAKDKKVYGSFQSYTSCSRNRRKAEEFGSTLFIMKVLFAFTADLKPVSEYKEEEELVTPGVCFNVTKVEFNDETKQHLIYLNLRQRFSSNQNSIFSEFL</sequence>
<keyword evidence="3 6" id="KW-0808">Transferase</keyword>
<dbReference type="Pfam" id="PF01129">
    <property type="entry name" value="ART"/>
    <property type="match status" value="1"/>
</dbReference>
<keyword evidence="6" id="KW-0520">NAD</keyword>
<evidence type="ECO:0000313" key="7">
    <source>
        <dbReference type="EMBL" id="CAF4964852.1"/>
    </source>
</evidence>
<feature type="non-terminal residue" evidence="7">
    <location>
        <position position="1"/>
    </location>
</feature>
<evidence type="ECO:0000313" key="8">
    <source>
        <dbReference type="Proteomes" id="UP000663848"/>
    </source>
</evidence>
<dbReference type="Proteomes" id="UP000663848">
    <property type="component" value="Unassembled WGS sequence"/>
</dbReference>
<dbReference type="EMBL" id="CAJOBR010025137">
    <property type="protein sequence ID" value="CAF4964852.1"/>
    <property type="molecule type" value="Genomic_DNA"/>
</dbReference>
<dbReference type="InterPro" id="IPR000768">
    <property type="entry name" value="ART"/>
</dbReference>
<dbReference type="GO" id="GO:0106274">
    <property type="term" value="F:NAD+-protein-arginine ADP-ribosyltransferase activity"/>
    <property type="evidence" value="ECO:0007669"/>
    <property type="project" value="UniProtKB-EC"/>
</dbReference>
<accession>A0A821YQ73</accession>
<evidence type="ECO:0000256" key="5">
    <source>
        <dbReference type="ARBA" id="ARBA00047597"/>
    </source>
</evidence>
<dbReference type="EC" id="2.4.2.31" evidence="6"/>
<gene>
    <name evidence="7" type="ORF">QYT958_LOCUS34636</name>
</gene>
<evidence type="ECO:0000256" key="2">
    <source>
        <dbReference type="ARBA" id="ARBA00022676"/>
    </source>
</evidence>
<keyword evidence="2 6" id="KW-0328">Glycosyltransferase</keyword>
<proteinExistence type="inferred from homology"/>
<organism evidence="7 8">
    <name type="scientific">Rotaria socialis</name>
    <dbReference type="NCBI Taxonomy" id="392032"/>
    <lineage>
        <taxon>Eukaryota</taxon>
        <taxon>Metazoa</taxon>
        <taxon>Spiralia</taxon>
        <taxon>Gnathifera</taxon>
        <taxon>Rotifera</taxon>
        <taxon>Eurotatoria</taxon>
        <taxon>Bdelloidea</taxon>
        <taxon>Philodinida</taxon>
        <taxon>Philodinidae</taxon>
        <taxon>Rotaria</taxon>
    </lineage>
</organism>
<keyword evidence="6" id="KW-0521">NADP</keyword>